<organism evidence="3">
    <name type="scientific">Oryza glumipatula</name>
    <dbReference type="NCBI Taxonomy" id="40148"/>
    <lineage>
        <taxon>Eukaryota</taxon>
        <taxon>Viridiplantae</taxon>
        <taxon>Streptophyta</taxon>
        <taxon>Embryophyta</taxon>
        <taxon>Tracheophyta</taxon>
        <taxon>Spermatophyta</taxon>
        <taxon>Magnoliopsida</taxon>
        <taxon>Liliopsida</taxon>
        <taxon>Poales</taxon>
        <taxon>Poaceae</taxon>
        <taxon>BOP clade</taxon>
        <taxon>Oryzoideae</taxon>
        <taxon>Oryzeae</taxon>
        <taxon>Oryzinae</taxon>
        <taxon>Oryza</taxon>
    </lineage>
</organism>
<proteinExistence type="predicted"/>
<sequence length="191" mass="20003">MRRPSGDKTRSKTPSPSSSSHGCNDVFWGLCNDVPAPNNTGHKSCAWSAGLGQHWCGSAGQLGLGKSSAMSRPEEAHGVDATKLGLLQYGFGRARGRYLLGCRRSASCSVLAVAAVTVASVAATASLTDFAASAISTGAVANNQLQDVGSINRMSMLDDLKKNLDKRGPWVIAIFAANACFRFSFVQGSMM</sequence>
<reference evidence="3" key="2">
    <citation type="submission" date="2018-05" db="EMBL/GenBank/DDBJ databases">
        <title>OgluRS3 (Oryza glumaepatula Reference Sequence Version 3).</title>
        <authorList>
            <person name="Zhang J."/>
            <person name="Kudrna D."/>
            <person name="Lee S."/>
            <person name="Talag J."/>
            <person name="Welchert J."/>
            <person name="Wing R.A."/>
        </authorList>
    </citation>
    <scope>NUCLEOTIDE SEQUENCE [LARGE SCALE GENOMIC DNA]</scope>
</reference>
<feature type="region of interest" description="Disordered" evidence="1">
    <location>
        <begin position="1"/>
        <end position="21"/>
    </location>
</feature>
<evidence type="ECO:0000313" key="4">
    <source>
        <dbReference type="Proteomes" id="UP000026961"/>
    </source>
</evidence>
<evidence type="ECO:0000313" key="3">
    <source>
        <dbReference type="EnsemblPlants" id="OGLUM06G27900.1"/>
    </source>
</evidence>
<keyword evidence="4" id="KW-1185">Reference proteome</keyword>
<dbReference type="Proteomes" id="UP000026961">
    <property type="component" value="Chromosome 6"/>
</dbReference>
<dbReference type="EnsemblPlants" id="OGLUM06G27900.1">
    <property type="protein sequence ID" value="OGLUM06G27900.1"/>
    <property type="gene ID" value="OGLUM06G27900"/>
</dbReference>
<keyword evidence="2" id="KW-0472">Membrane</keyword>
<evidence type="ECO:0000256" key="2">
    <source>
        <dbReference type="SAM" id="Phobius"/>
    </source>
</evidence>
<dbReference type="AlphaFoldDB" id="A0A0E0ADZ6"/>
<reference evidence="3" key="1">
    <citation type="submission" date="2015-04" db="UniProtKB">
        <authorList>
            <consortium name="EnsemblPlants"/>
        </authorList>
    </citation>
    <scope>IDENTIFICATION</scope>
</reference>
<protein>
    <submittedName>
        <fullName evidence="3">Uncharacterized protein</fullName>
    </submittedName>
</protein>
<feature type="transmembrane region" description="Helical" evidence="2">
    <location>
        <begin position="168"/>
        <end position="185"/>
    </location>
</feature>
<feature type="compositionally biased region" description="Basic and acidic residues" evidence="1">
    <location>
        <begin position="1"/>
        <end position="10"/>
    </location>
</feature>
<feature type="transmembrane region" description="Helical" evidence="2">
    <location>
        <begin position="105"/>
        <end position="127"/>
    </location>
</feature>
<evidence type="ECO:0000256" key="1">
    <source>
        <dbReference type="SAM" id="MobiDB-lite"/>
    </source>
</evidence>
<dbReference type="Gramene" id="OGLUM06G27900.1">
    <property type="protein sequence ID" value="OGLUM06G27900.1"/>
    <property type="gene ID" value="OGLUM06G27900"/>
</dbReference>
<dbReference type="HOGENOM" id="CLU_1423547_0_0_1"/>
<accession>A0A0E0ADZ6</accession>
<keyword evidence="2" id="KW-1133">Transmembrane helix</keyword>
<dbReference type="STRING" id="40148.A0A0E0ADZ6"/>
<name>A0A0E0ADZ6_9ORYZ</name>
<keyword evidence="2" id="KW-0812">Transmembrane</keyword>